<evidence type="ECO:0000313" key="3">
    <source>
        <dbReference type="Proteomes" id="UP000319771"/>
    </source>
</evidence>
<dbReference type="AlphaFoldDB" id="A0A538TZD9"/>
<evidence type="ECO:0000313" key="2">
    <source>
        <dbReference type="EMBL" id="TMQ68941.1"/>
    </source>
</evidence>
<dbReference type="Proteomes" id="UP000319771">
    <property type="component" value="Unassembled WGS sequence"/>
</dbReference>
<comment type="caution">
    <text evidence="2">The sequence shown here is derived from an EMBL/GenBank/DDBJ whole genome shotgun (WGS) entry which is preliminary data.</text>
</comment>
<protein>
    <submittedName>
        <fullName evidence="2">Uncharacterized protein</fullName>
    </submittedName>
</protein>
<feature type="chain" id="PRO_5021699141" evidence="1">
    <location>
        <begin position="31"/>
        <end position="410"/>
    </location>
</feature>
<feature type="signal peptide" evidence="1">
    <location>
        <begin position="1"/>
        <end position="30"/>
    </location>
</feature>
<keyword evidence="1" id="KW-0732">Signal</keyword>
<gene>
    <name evidence="2" type="ORF">E6K81_16070</name>
</gene>
<proteinExistence type="predicted"/>
<reference evidence="2 3" key="1">
    <citation type="journal article" date="2019" name="Nat. Microbiol.">
        <title>Mediterranean grassland soil C-N compound turnover is dependent on rainfall and depth, and is mediated by genomically divergent microorganisms.</title>
        <authorList>
            <person name="Diamond S."/>
            <person name="Andeer P.F."/>
            <person name="Li Z."/>
            <person name="Crits-Christoph A."/>
            <person name="Burstein D."/>
            <person name="Anantharaman K."/>
            <person name="Lane K.R."/>
            <person name="Thomas B.C."/>
            <person name="Pan C."/>
            <person name="Northen T.R."/>
            <person name="Banfield J.F."/>
        </authorList>
    </citation>
    <scope>NUCLEOTIDE SEQUENCE [LARGE SCALE GENOMIC DNA]</scope>
    <source>
        <strain evidence="2">WS_11</strain>
    </source>
</reference>
<dbReference type="EMBL" id="VBPB01000359">
    <property type="protein sequence ID" value="TMQ68941.1"/>
    <property type="molecule type" value="Genomic_DNA"/>
</dbReference>
<sequence>MNLLRRHRTLVSIAVLTMTVLLLSAGSAWAATYYSQGSLDPNVTTNWNSIRLGGGSSPANFTSGDVFAIQASHSMATTAAWTVSGAGSKIQIESGGTLTANHIVAVPTFQVDDGGSYIHNAASGTSNGVASDLPGSTTRTFGSASTVEIRKWANGGTVPVALPNVTWGNLTLNLTTLAGDWNQLGALQTVNGNLTVQATGGFAFDLQSSGTTTATVGGNYAQSGGTLVLATVTGANVTLNVSGNMNIIGGTLSFTTANNITSALNLSGDLSVTGSGTMTESGNKKPAVTFQKAGTQVFTSGGTVSGAPDFTVNAGSTLDLGTSILTGGSFTLSSGAGLILGSAAGITTTDATGNIQVSGARTYSTTANYTYRGALAQVTGNGLTGANNLTIDNSAGVHYRTARSRSVRTR</sequence>
<name>A0A538TZD9_UNCEI</name>
<evidence type="ECO:0000256" key="1">
    <source>
        <dbReference type="SAM" id="SignalP"/>
    </source>
</evidence>
<accession>A0A538TZD9</accession>
<organism evidence="2 3">
    <name type="scientific">Eiseniibacteriota bacterium</name>
    <dbReference type="NCBI Taxonomy" id="2212470"/>
    <lineage>
        <taxon>Bacteria</taxon>
        <taxon>Candidatus Eiseniibacteriota</taxon>
    </lineage>
</organism>